<dbReference type="Pfam" id="PF14720">
    <property type="entry name" value="NiFe_hyd_SSU_C"/>
    <property type="match status" value="1"/>
</dbReference>
<dbReference type="Gene3D" id="4.10.480.10">
    <property type="entry name" value="Cytochrome-c3 hydrogenase, C-terminal domain"/>
    <property type="match status" value="1"/>
</dbReference>
<organism evidence="20">
    <name type="scientific">Acidithiobacillus sulfuriphilus</name>
    <dbReference type="NCBI Taxonomy" id="1867749"/>
    <lineage>
        <taxon>Bacteria</taxon>
        <taxon>Pseudomonadati</taxon>
        <taxon>Pseudomonadota</taxon>
        <taxon>Acidithiobacillia</taxon>
        <taxon>Acidithiobacillales</taxon>
        <taxon>Acidithiobacillaceae</taxon>
        <taxon>Acidithiobacillus</taxon>
    </lineage>
</organism>
<keyword evidence="8 15" id="KW-0479">Metal-binding</keyword>
<evidence type="ECO:0000256" key="9">
    <source>
        <dbReference type="ARBA" id="ARBA00022729"/>
    </source>
</evidence>
<evidence type="ECO:0000256" key="6">
    <source>
        <dbReference type="ARBA" id="ARBA00012082"/>
    </source>
</evidence>
<feature type="signal peptide" evidence="17">
    <location>
        <begin position="1"/>
        <end position="38"/>
    </location>
</feature>
<dbReference type="GO" id="GO:0009375">
    <property type="term" value="C:ferredoxin hydrogenase complex"/>
    <property type="evidence" value="ECO:0007669"/>
    <property type="project" value="InterPro"/>
</dbReference>
<dbReference type="Gene3D" id="3.40.50.700">
    <property type="entry name" value="NADH:ubiquinone oxidoreductase-like, 20kDa subunit"/>
    <property type="match status" value="1"/>
</dbReference>
<evidence type="ECO:0000256" key="15">
    <source>
        <dbReference type="PIRSR" id="PIRSR000310-1"/>
    </source>
</evidence>
<evidence type="ECO:0000256" key="3">
    <source>
        <dbReference type="ARBA" id="ARBA00004196"/>
    </source>
</evidence>
<proteinExistence type="inferred from homology"/>
<dbReference type="InterPro" id="IPR006311">
    <property type="entry name" value="TAT_signal"/>
</dbReference>
<evidence type="ECO:0000256" key="11">
    <source>
        <dbReference type="ARBA" id="ARBA00023004"/>
    </source>
</evidence>
<keyword evidence="9 17" id="KW-0732">Signal</keyword>
<dbReference type="NCBIfam" id="TIGR00391">
    <property type="entry name" value="hydA"/>
    <property type="match status" value="1"/>
</dbReference>
<keyword evidence="11 15" id="KW-0408">Iron</keyword>
<feature type="binding site" evidence="15">
    <location>
        <position position="63"/>
    </location>
    <ligand>
        <name>[4Fe-4S] cluster</name>
        <dbReference type="ChEBI" id="CHEBI:49883"/>
        <label>1</label>
    </ligand>
</feature>
<evidence type="ECO:0000256" key="17">
    <source>
        <dbReference type="SAM" id="SignalP"/>
    </source>
</evidence>
<keyword evidence="12 15" id="KW-0411">Iron-sulfur</keyword>
<dbReference type="PROSITE" id="PS51318">
    <property type="entry name" value="TAT"/>
    <property type="match status" value="1"/>
</dbReference>
<evidence type="ECO:0000256" key="4">
    <source>
        <dbReference type="ARBA" id="ARBA00006605"/>
    </source>
</evidence>
<dbReference type="InterPro" id="IPR006137">
    <property type="entry name" value="NADH_UbQ_OxRdtase-like_20kDa"/>
</dbReference>
<protein>
    <recommendedName>
        <fullName evidence="6">hydrogenase (acceptor)</fullName>
        <ecNumber evidence="6">1.12.99.6</ecNumber>
    </recommendedName>
</protein>
<feature type="binding site" evidence="15">
    <location>
        <position position="60"/>
    </location>
    <ligand>
        <name>[4Fe-4S] cluster</name>
        <dbReference type="ChEBI" id="CHEBI:49883"/>
        <label>1</label>
    </ligand>
</feature>
<comment type="subcellular location">
    <subcellularLocation>
        <location evidence="3">Cell envelope</location>
    </subcellularLocation>
</comment>
<evidence type="ECO:0000259" key="19">
    <source>
        <dbReference type="Pfam" id="PF14720"/>
    </source>
</evidence>
<dbReference type="InterPro" id="IPR037024">
    <property type="entry name" value="NiFe_Hase_small_N_sf"/>
</dbReference>
<feature type="chain" id="PRO_5018002835" description="hydrogenase (acceptor)" evidence="17">
    <location>
        <begin position="39"/>
        <end position="367"/>
    </location>
</feature>
<dbReference type="EC" id="1.12.99.6" evidence="6"/>
<dbReference type="GO" id="GO:0044569">
    <property type="term" value="C:[Ni-Fe] hydrogenase complex"/>
    <property type="evidence" value="ECO:0007669"/>
    <property type="project" value="TreeGrafter"/>
</dbReference>
<feature type="domain" description="Cytochrome-c3 hydrogenase C-terminal" evidence="19">
    <location>
        <begin position="224"/>
        <end position="304"/>
    </location>
</feature>
<feature type="binding site" evidence="15">
    <location>
        <position position="229"/>
    </location>
    <ligand>
        <name>[4Fe-4S] cluster</name>
        <dbReference type="ChEBI" id="CHEBI:49883"/>
        <label>2</label>
    </ligand>
</feature>
<evidence type="ECO:0000256" key="16">
    <source>
        <dbReference type="SAM" id="MobiDB-lite"/>
    </source>
</evidence>
<dbReference type="PANTHER" id="PTHR30013:SF7">
    <property type="entry name" value="HYDROGENASE-2 SMALL CHAIN"/>
    <property type="match status" value="1"/>
</dbReference>
<evidence type="ECO:0000256" key="12">
    <source>
        <dbReference type="ARBA" id="ARBA00023014"/>
    </source>
</evidence>
<keyword evidence="7 15" id="KW-0004">4Fe-4S</keyword>
<dbReference type="Pfam" id="PF01058">
    <property type="entry name" value="Oxidored_q6"/>
    <property type="match status" value="1"/>
</dbReference>
<comment type="similarity">
    <text evidence="4">Belongs to the [NiFe]/[NiFeSe] hydrogenase small subunit family.</text>
</comment>
<evidence type="ECO:0000313" key="20">
    <source>
        <dbReference type="EMBL" id="RNF59537.1"/>
    </source>
</evidence>
<dbReference type="PANTHER" id="PTHR30013">
    <property type="entry name" value="NIFE / NIFESE HYDROGENASE SMALL SUBUNIT FAMILY MEMBER"/>
    <property type="match status" value="1"/>
</dbReference>
<feature type="region of interest" description="Disordered" evidence="16">
    <location>
        <begin position="347"/>
        <end position="367"/>
    </location>
</feature>
<dbReference type="InterPro" id="IPR037148">
    <property type="entry name" value="NiFe-Hase_small_C_sf"/>
</dbReference>
<dbReference type="SUPFAM" id="SSF56770">
    <property type="entry name" value="HydA/Nqo6-like"/>
    <property type="match status" value="1"/>
</dbReference>
<dbReference type="InterPro" id="IPR027394">
    <property type="entry name" value="Cytochrome-c3_hydrogenase_C"/>
</dbReference>
<comment type="cofactor">
    <cofactor evidence="2">
        <name>[4Fe-4S] cluster</name>
        <dbReference type="ChEBI" id="CHEBI:49883"/>
    </cofactor>
</comment>
<evidence type="ECO:0000256" key="10">
    <source>
        <dbReference type="ARBA" id="ARBA00023002"/>
    </source>
</evidence>
<evidence type="ECO:0000256" key="14">
    <source>
        <dbReference type="ARBA" id="ARBA00048757"/>
    </source>
</evidence>
<dbReference type="OrthoDB" id="9766729at2"/>
<feature type="binding site" evidence="15">
    <location>
        <position position="158"/>
    </location>
    <ligand>
        <name>[4Fe-4S] cluster</name>
        <dbReference type="ChEBI" id="CHEBI:49883"/>
        <label>1</label>
    </ligand>
</feature>
<comment type="cofactor">
    <cofactor evidence="1">
        <name>[3Fe-4S] cluster</name>
        <dbReference type="ChEBI" id="CHEBI:21137"/>
    </cofactor>
</comment>
<evidence type="ECO:0000256" key="13">
    <source>
        <dbReference type="ARBA" id="ARBA00023291"/>
    </source>
</evidence>
<dbReference type="GO" id="GO:0009055">
    <property type="term" value="F:electron transfer activity"/>
    <property type="evidence" value="ECO:0007669"/>
    <property type="project" value="TreeGrafter"/>
</dbReference>
<gene>
    <name evidence="20" type="ORF">EC580_11145</name>
</gene>
<dbReference type="EMBL" id="RIZI01000184">
    <property type="protein sequence ID" value="RNF59537.1"/>
    <property type="molecule type" value="Genomic_DNA"/>
</dbReference>
<dbReference type="GO" id="GO:0033748">
    <property type="term" value="F:hydrogenase (acceptor) activity"/>
    <property type="evidence" value="ECO:0007669"/>
    <property type="project" value="UniProtKB-EC"/>
</dbReference>
<name>A0A3M8QTP6_9PROT</name>
<keyword evidence="13 15" id="KW-0003">3Fe-4S</keyword>
<dbReference type="NCBIfam" id="TIGR01409">
    <property type="entry name" value="TAT_signal_seq"/>
    <property type="match status" value="1"/>
</dbReference>
<feature type="binding site" evidence="15">
    <location>
        <position position="232"/>
    </location>
    <ligand>
        <name>[4Fe-4S] cluster</name>
        <dbReference type="ChEBI" id="CHEBI:49883"/>
        <label>2</label>
    </ligand>
</feature>
<feature type="binding site" evidence="15">
    <location>
        <position position="257"/>
    </location>
    <ligand>
        <name>[4Fe-4S] cluster</name>
        <dbReference type="ChEBI" id="CHEBI:49883"/>
        <label>2</label>
    </ligand>
</feature>
<comment type="caution">
    <text evidence="20">The sequence shown here is derived from an EMBL/GenBank/DDBJ whole genome shotgun (WGS) entry which is preliminary data.</text>
</comment>
<dbReference type="PIRSF" id="PIRSF000310">
    <property type="entry name" value="NiFe_hyd_ssu"/>
    <property type="match status" value="1"/>
</dbReference>
<dbReference type="AlphaFoldDB" id="A0A3M8QTP6"/>
<sequence>MEETILDAFQQNGLSRRAFLKFCAATASLLALPPAAAAAMAEKLASTPRPTVIYLSYQECTGCLESMTRSFSPTIEHLMFNNISLAFNDTLQAAAGEAAEAARKEAMRKAWGKYILIVDGAVPLGAGGAYCVAAGQSAVDDLRHAARGAAAIIAVGTCAAFGGVPYAAPNPTGAVPVSEVIRDRPIINVSGCPPIPEVMTGVVVYYLSFGMPALDRQGRPLAFYGNTIHDRCYRRPFYDEGRFAHTFDDEGARNGWCLYELGCKGPVTYNACATLKWNQGTSFPIQSGHGCLGCSEPDFWDKGGFYRPLPAATGHWARGEVLGGAALGGAVVGAGMAMLARSHQKANAAKTAKEVGSQPQKEDSHEH</sequence>
<evidence type="ECO:0000256" key="8">
    <source>
        <dbReference type="ARBA" id="ARBA00022723"/>
    </source>
</evidence>
<evidence type="ECO:0000256" key="5">
    <source>
        <dbReference type="ARBA" id="ARBA00011771"/>
    </source>
</evidence>
<evidence type="ECO:0000256" key="2">
    <source>
        <dbReference type="ARBA" id="ARBA00001966"/>
    </source>
</evidence>
<dbReference type="PRINTS" id="PR00614">
    <property type="entry name" value="NIHGNASESMLL"/>
</dbReference>
<evidence type="ECO:0000259" key="18">
    <source>
        <dbReference type="Pfam" id="PF01058"/>
    </source>
</evidence>
<evidence type="ECO:0000256" key="7">
    <source>
        <dbReference type="ARBA" id="ARBA00022485"/>
    </source>
</evidence>
<comment type="subunit">
    <text evidence="5">Heterodimer of a large and a small subunit.</text>
</comment>
<feature type="binding site" evidence="15">
    <location>
        <position position="263"/>
    </location>
    <ligand>
        <name>[4Fe-4S] cluster</name>
        <dbReference type="ChEBI" id="CHEBI:49883"/>
        <label>2</label>
    </ligand>
</feature>
<reference evidence="20" key="1">
    <citation type="submission" date="2018-10" db="EMBL/GenBank/DDBJ databases">
        <title>Acidithiobacillus sulfuriphilus sp. nov.: an extremely acidophilic sulfur-oxidizing chemolithotroph isolated from a neutral pH environment.</title>
        <authorList>
            <person name="Falagan C."/>
            <person name="Moya-Beltran A."/>
            <person name="Quatrini R."/>
            <person name="Johnson D.B."/>
        </authorList>
    </citation>
    <scope>NUCLEOTIDE SEQUENCE [LARGE SCALE GENOMIC DNA]</scope>
    <source>
        <strain evidence="20">CJ-2</strain>
    </source>
</reference>
<comment type="catalytic activity">
    <reaction evidence="14">
        <text>H2 + A = AH2</text>
        <dbReference type="Rhea" id="RHEA:12116"/>
        <dbReference type="ChEBI" id="CHEBI:13193"/>
        <dbReference type="ChEBI" id="CHEBI:17499"/>
        <dbReference type="ChEBI" id="CHEBI:18276"/>
        <dbReference type="EC" id="1.12.99.6"/>
    </reaction>
</comment>
<evidence type="ECO:0000256" key="1">
    <source>
        <dbReference type="ARBA" id="ARBA00001927"/>
    </source>
</evidence>
<feature type="binding site" evidence="15">
    <location>
        <position position="291"/>
    </location>
    <ligand>
        <name>[3Fe-4S] cluster</name>
        <dbReference type="ChEBI" id="CHEBI:21137"/>
    </ligand>
</feature>
<dbReference type="RefSeq" id="WP_123105050.1">
    <property type="nucleotide sequence ID" value="NZ_CP127527.1"/>
</dbReference>
<accession>A0A3M8QTP6</accession>
<dbReference type="GO" id="GO:0030313">
    <property type="term" value="C:cell envelope"/>
    <property type="evidence" value="ECO:0007669"/>
    <property type="project" value="UniProtKB-SubCell"/>
</dbReference>
<feature type="binding site" evidence="15">
    <location>
        <position position="192"/>
    </location>
    <ligand>
        <name>[4Fe-4S] cluster</name>
        <dbReference type="ChEBI" id="CHEBI:49883"/>
        <label>1</label>
    </ligand>
</feature>
<feature type="domain" description="NADH:ubiquinone oxidoreductase-like 20kDa subunit" evidence="18">
    <location>
        <begin position="60"/>
        <end position="205"/>
    </location>
</feature>
<dbReference type="InterPro" id="IPR001821">
    <property type="entry name" value="NiFe_hydrogenase_ssu"/>
</dbReference>
<dbReference type="GO" id="GO:0051539">
    <property type="term" value="F:4 iron, 4 sulfur cluster binding"/>
    <property type="evidence" value="ECO:0007669"/>
    <property type="project" value="UniProtKB-KW"/>
</dbReference>
<dbReference type="GO" id="GO:0009061">
    <property type="term" value="P:anaerobic respiration"/>
    <property type="evidence" value="ECO:0007669"/>
    <property type="project" value="TreeGrafter"/>
</dbReference>
<dbReference type="GO" id="GO:0046872">
    <property type="term" value="F:metal ion binding"/>
    <property type="evidence" value="ECO:0007669"/>
    <property type="project" value="UniProtKB-KW"/>
</dbReference>
<feature type="binding site" evidence="15">
    <location>
        <position position="272"/>
    </location>
    <ligand>
        <name>[3Fe-4S] cluster</name>
        <dbReference type="ChEBI" id="CHEBI:21137"/>
    </ligand>
</feature>
<dbReference type="InterPro" id="IPR019546">
    <property type="entry name" value="TAT_signal_bac_arc"/>
</dbReference>
<dbReference type="GO" id="GO:0008901">
    <property type="term" value="F:ferredoxin hydrogenase activity"/>
    <property type="evidence" value="ECO:0007669"/>
    <property type="project" value="InterPro"/>
</dbReference>
<keyword evidence="10" id="KW-0560">Oxidoreductase</keyword>
<feature type="binding site" evidence="15">
    <location>
        <position position="294"/>
    </location>
    <ligand>
        <name>[3Fe-4S] cluster</name>
        <dbReference type="ChEBI" id="CHEBI:21137"/>
    </ligand>
</feature>
<dbReference type="GO" id="GO:0016020">
    <property type="term" value="C:membrane"/>
    <property type="evidence" value="ECO:0007669"/>
    <property type="project" value="TreeGrafter"/>
</dbReference>
<dbReference type="GO" id="GO:0051538">
    <property type="term" value="F:3 iron, 4 sulfur cluster binding"/>
    <property type="evidence" value="ECO:0007669"/>
    <property type="project" value="UniProtKB-KW"/>
</dbReference>